<dbReference type="Pfam" id="PF13439">
    <property type="entry name" value="Glyco_transf_4"/>
    <property type="match status" value="1"/>
</dbReference>
<dbReference type="InterPro" id="IPR028098">
    <property type="entry name" value="Glyco_trans_4-like_N"/>
</dbReference>
<accession>A0A2U2N0T4</accession>
<dbReference type="EMBL" id="QFFI01000016">
    <property type="protein sequence ID" value="PWG62672.1"/>
    <property type="molecule type" value="Genomic_DNA"/>
</dbReference>
<protein>
    <submittedName>
        <fullName evidence="3">Glycosyl transferase</fullName>
    </submittedName>
</protein>
<evidence type="ECO:0000259" key="2">
    <source>
        <dbReference type="Pfam" id="PF13439"/>
    </source>
</evidence>
<dbReference type="GO" id="GO:0016758">
    <property type="term" value="F:hexosyltransferase activity"/>
    <property type="evidence" value="ECO:0007669"/>
    <property type="project" value="TreeGrafter"/>
</dbReference>
<dbReference type="Proteomes" id="UP000245474">
    <property type="component" value="Unassembled WGS sequence"/>
</dbReference>
<organism evidence="3 4">
    <name type="scientific">Sediminicurvatus halobius</name>
    <dbReference type="NCBI Taxonomy" id="2182432"/>
    <lineage>
        <taxon>Bacteria</taxon>
        <taxon>Pseudomonadati</taxon>
        <taxon>Pseudomonadota</taxon>
        <taxon>Gammaproteobacteria</taxon>
        <taxon>Chromatiales</taxon>
        <taxon>Ectothiorhodospiraceae</taxon>
        <taxon>Sediminicurvatus</taxon>
    </lineage>
</organism>
<dbReference type="OrthoDB" id="258796at2"/>
<feature type="domain" description="Glycosyltransferase subfamily 4-like N-terminal" evidence="2">
    <location>
        <begin position="19"/>
        <end position="181"/>
    </location>
</feature>
<evidence type="ECO:0000259" key="1">
    <source>
        <dbReference type="Pfam" id="PF00534"/>
    </source>
</evidence>
<dbReference type="InterPro" id="IPR050194">
    <property type="entry name" value="Glycosyltransferase_grp1"/>
</dbReference>
<dbReference type="RefSeq" id="WP_109678871.1">
    <property type="nucleotide sequence ID" value="NZ_CP086615.1"/>
</dbReference>
<dbReference type="InterPro" id="IPR001296">
    <property type="entry name" value="Glyco_trans_1"/>
</dbReference>
<dbReference type="CDD" id="cd03801">
    <property type="entry name" value="GT4_PimA-like"/>
    <property type="match status" value="1"/>
</dbReference>
<dbReference type="PANTHER" id="PTHR45947">
    <property type="entry name" value="SULFOQUINOVOSYL TRANSFERASE SQD2"/>
    <property type="match status" value="1"/>
</dbReference>
<evidence type="ECO:0000313" key="3">
    <source>
        <dbReference type="EMBL" id="PWG62672.1"/>
    </source>
</evidence>
<dbReference type="SUPFAM" id="SSF53756">
    <property type="entry name" value="UDP-Glycosyltransferase/glycogen phosphorylase"/>
    <property type="match status" value="1"/>
</dbReference>
<dbReference type="Pfam" id="PF00534">
    <property type="entry name" value="Glycos_transf_1"/>
    <property type="match status" value="1"/>
</dbReference>
<feature type="domain" description="Glycosyl transferase family 1" evidence="1">
    <location>
        <begin position="191"/>
        <end position="362"/>
    </location>
</feature>
<comment type="caution">
    <text evidence="3">The sequence shown here is derived from an EMBL/GenBank/DDBJ whole genome shotgun (WGS) entry which is preliminary data.</text>
</comment>
<gene>
    <name evidence="3" type="ORF">DEM34_11005</name>
</gene>
<proteinExistence type="predicted"/>
<reference evidence="3 4" key="1">
    <citation type="submission" date="2018-05" db="EMBL/GenBank/DDBJ databases">
        <title>Spiribacter halobius sp. nov., a moderately halophilic bacterium isolated from marine solar saltern.</title>
        <authorList>
            <person name="Zheng W.-S."/>
            <person name="Lu D.-C."/>
            <person name="Du Z.-J."/>
        </authorList>
    </citation>
    <scope>NUCLEOTIDE SEQUENCE [LARGE SCALE GENOMIC DNA]</scope>
    <source>
        <strain evidence="3 4">E85</strain>
    </source>
</reference>
<dbReference type="AlphaFoldDB" id="A0A2U2N0T4"/>
<name>A0A2U2N0T4_9GAMM</name>
<keyword evidence="4" id="KW-1185">Reference proteome</keyword>
<dbReference type="Gene3D" id="3.40.50.2000">
    <property type="entry name" value="Glycogen Phosphorylase B"/>
    <property type="match status" value="2"/>
</dbReference>
<keyword evidence="3" id="KW-0808">Transferase</keyword>
<dbReference type="PANTHER" id="PTHR45947:SF3">
    <property type="entry name" value="SULFOQUINOVOSYL TRANSFERASE SQD2"/>
    <property type="match status" value="1"/>
</dbReference>
<sequence length="389" mass="42459">MNGGRYLVLTELFLPTKGGTAVWFDAVYRRLGGKATHIITADVPGAAEYDRGHPNTVHRLRLARHAWLRPASLPVYARLFAKGLALGLRHPFDAVHAGRVLPEGYVARLLARLLRRPLVIYAHGEEITGWRHPRRQRAMAATYRAADIVIANSDFTRDALIERGVDPERIEIIHPGVDLERFRPDYPTADLRRGLAIGEDQPLILSVGRLNLRKGFDQVIRMLPQLVRQGLDVHYAIAGIGEAEPDLKRLAAEQGVTDRVHFLGPVPAEDLPRWYCAADVFAMPNREIDGDTEGFGMVFVEAAACGTPALAGIAGGTGSAVADGVTGLRVDGTDTQAIAEALSRLLGDRELAARLAASARERACRELAWERVAERTAALHAEPATEVQG</sequence>
<evidence type="ECO:0000313" key="4">
    <source>
        <dbReference type="Proteomes" id="UP000245474"/>
    </source>
</evidence>